<evidence type="ECO:0000313" key="2">
    <source>
        <dbReference type="EMBL" id="PKW18542.1"/>
    </source>
</evidence>
<protein>
    <submittedName>
        <fullName evidence="2">Peptidase inhibitor family I36</fullName>
    </submittedName>
</protein>
<dbReference type="RefSeq" id="WP_010309911.1">
    <property type="nucleotide sequence ID" value="NZ_CP061007.1"/>
</dbReference>
<dbReference type="Gene3D" id="2.60.20.10">
    <property type="entry name" value="Crystallins"/>
    <property type="match status" value="1"/>
</dbReference>
<evidence type="ECO:0000256" key="1">
    <source>
        <dbReference type="SAM" id="SignalP"/>
    </source>
</evidence>
<gene>
    <name evidence="2" type="ORF">A8926_6637</name>
</gene>
<comment type="caution">
    <text evidence="2">The sequence shown here is derived from an EMBL/GenBank/DDBJ whole genome shotgun (WGS) entry which is preliminary data.</text>
</comment>
<feature type="chain" id="PRO_5038632659" evidence="1">
    <location>
        <begin position="24"/>
        <end position="143"/>
    </location>
</feature>
<reference evidence="2" key="1">
    <citation type="submission" date="2017-12" db="EMBL/GenBank/DDBJ databases">
        <title>Sequencing the genomes of 1000 Actinobacteria strains.</title>
        <authorList>
            <person name="Klenk H.-P."/>
        </authorList>
    </citation>
    <scope>NUCLEOTIDE SEQUENCE [LARGE SCALE GENOMIC DNA]</scope>
    <source>
        <strain evidence="2">DSM 44228</strain>
    </source>
</reference>
<dbReference type="EMBL" id="PJNB01000001">
    <property type="protein sequence ID" value="PKW18542.1"/>
    <property type="molecule type" value="Genomic_DNA"/>
</dbReference>
<dbReference type="Proteomes" id="UP000233786">
    <property type="component" value="Unassembled WGS sequence"/>
</dbReference>
<sequence length="143" mass="15861">MRERKVFAVAAMLFGLAAATAPAAASEQSGAQATDTGTRVVRVITGQGKDKCPADKLCLYELAAFNMAKPGRILVTDEDINDLSKYNFDKQTTSLFNNRDRQVRVCNSFYCDGDTMDIPKDYSVDWAGTPFDKWISALRFFPK</sequence>
<dbReference type="AlphaFoldDB" id="A0A2N3Y6G9"/>
<keyword evidence="1" id="KW-0732">Signal</keyword>
<keyword evidence="3" id="KW-1185">Reference proteome</keyword>
<accession>A0A2N3Y6G9</accession>
<name>A0A2N3Y6G9_SACSN</name>
<feature type="signal peptide" evidence="1">
    <location>
        <begin position="1"/>
        <end position="23"/>
    </location>
</feature>
<proteinExistence type="predicted"/>
<evidence type="ECO:0000313" key="3">
    <source>
        <dbReference type="Proteomes" id="UP000233786"/>
    </source>
</evidence>
<organism evidence="2 3">
    <name type="scientific">Saccharopolyspora spinosa</name>
    <dbReference type="NCBI Taxonomy" id="60894"/>
    <lineage>
        <taxon>Bacteria</taxon>
        <taxon>Bacillati</taxon>
        <taxon>Actinomycetota</taxon>
        <taxon>Actinomycetes</taxon>
        <taxon>Pseudonocardiales</taxon>
        <taxon>Pseudonocardiaceae</taxon>
        <taxon>Saccharopolyspora</taxon>
    </lineage>
</organism>
<dbReference type="Pfam" id="PF03995">
    <property type="entry name" value="Inhibitor_I36"/>
    <property type="match status" value="1"/>
</dbReference>